<dbReference type="GO" id="GO:0006508">
    <property type="term" value="P:proteolysis"/>
    <property type="evidence" value="ECO:0007669"/>
    <property type="project" value="InterPro"/>
</dbReference>
<evidence type="ECO:0000259" key="3">
    <source>
        <dbReference type="Pfam" id="PF00561"/>
    </source>
</evidence>
<dbReference type="EMBL" id="CP017554">
    <property type="protein sequence ID" value="AOW01091.1"/>
    <property type="molecule type" value="Genomic_DNA"/>
</dbReference>
<dbReference type="AlphaFoldDB" id="A0A1D8N632"/>
<dbReference type="VEuPathDB" id="FungiDB:YALI1_B02767g"/>
<dbReference type="RefSeq" id="XP_500399.3">
    <property type="nucleotide sequence ID" value="XM_500399.3"/>
</dbReference>
<dbReference type="VEuPathDB" id="FungiDB:YALI0_B01782g"/>
<dbReference type="eggNOG" id="ENOG502QSNW">
    <property type="taxonomic scope" value="Eukaryota"/>
</dbReference>
<protein>
    <recommendedName>
        <fullName evidence="3">AB hydrolase-1 domain-containing protein</fullName>
    </recommendedName>
</protein>
<keyword evidence="2" id="KW-0378">Hydrolase</keyword>
<dbReference type="PRINTS" id="PR00793">
    <property type="entry name" value="PROAMNOPTASE"/>
</dbReference>
<organism evidence="4 5">
    <name type="scientific">Yarrowia lipolytica</name>
    <name type="common">Candida lipolytica</name>
    <dbReference type="NCBI Taxonomy" id="4952"/>
    <lineage>
        <taxon>Eukaryota</taxon>
        <taxon>Fungi</taxon>
        <taxon>Dikarya</taxon>
        <taxon>Ascomycota</taxon>
        <taxon>Saccharomycotina</taxon>
        <taxon>Dipodascomycetes</taxon>
        <taxon>Dipodascales</taxon>
        <taxon>Dipodascales incertae sedis</taxon>
        <taxon>Yarrowia</taxon>
    </lineage>
</organism>
<evidence type="ECO:0000256" key="2">
    <source>
        <dbReference type="ARBA" id="ARBA00022801"/>
    </source>
</evidence>
<reference evidence="4 5" key="1">
    <citation type="journal article" date="2016" name="PLoS ONE">
        <title>Sequence Assembly of Yarrowia lipolytica Strain W29/CLIB89 Shows Transposable Element Diversity.</title>
        <authorList>
            <person name="Magnan C."/>
            <person name="Yu J."/>
            <person name="Chang I."/>
            <person name="Jahn E."/>
            <person name="Kanomata Y."/>
            <person name="Wu J."/>
            <person name="Zeller M."/>
            <person name="Oakes M."/>
            <person name="Baldi P."/>
            <person name="Sandmeyer S."/>
        </authorList>
    </citation>
    <scope>NUCLEOTIDE SEQUENCE [LARGE SCALE GENOMIC DNA]</scope>
    <source>
        <strain evidence="5">CLIB89(W29)</strain>
    </source>
</reference>
<evidence type="ECO:0000313" key="5">
    <source>
        <dbReference type="Proteomes" id="UP000182444"/>
    </source>
</evidence>
<name>A0A1D8N632_YARLL</name>
<dbReference type="InterPro" id="IPR002410">
    <property type="entry name" value="Peptidase_S33"/>
</dbReference>
<evidence type="ECO:0000313" key="4">
    <source>
        <dbReference type="EMBL" id="AOW01091.1"/>
    </source>
</evidence>
<accession>A0A1D8N632</accession>
<dbReference type="Pfam" id="PF00561">
    <property type="entry name" value="Abhydrolase_1"/>
    <property type="match status" value="1"/>
</dbReference>
<dbReference type="InterPro" id="IPR029058">
    <property type="entry name" value="AB_hydrolase_fold"/>
</dbReference>
<comment type="similarity">
    <text evidence="1">Belongs to the peptidase S33 family.</text>
</comment>
<dbReference type="Gene3D" id="3.40.50.1820">
    <property type="entry name" value="alpha/beta hydrolase"/>
    <property type="match status" value="1"/>
</dbReference>
<evidence type="ECO:0000256" key="1">
    <source>
        <dbReference type="ARBA" id="ARBA00010088"/>
    </source>
</evidence>
<dbReference type="InterPro" id="IPR051601">
    <property type="entry name" value="Serine_prot/Carboxylest_S33"/>
</dbReference>
<dbReference type="SUPFAM" id="SSF53474">
    <property type="entry name" value="alpha/beta-Hydrolases"/>
    <property type="match status" value="1"/>
</dbReference>
<sequence>MRLKKTTQAPRVLNVSKMFQKIDKYHVRGLVVETLAFEVPLDHSKPKNDKIRVCAQRINPSKTESSELEKRPYVIFFQGGPGFQCTPPLSKSGFIDELIQRGFQVLALDQRGTGMSTAIDPGELGKMETQKAADYLTHFRADSIVRDAEMIRKVLVGEKGKWTIMGQSFGGFCCFTYLSFFPDFVKQAIVTGGIPPTANNPDKVYKALYPVVAQRNKYYYAKYPEDQKRVSHILDYLRNNKITLPNGGNLSPERFQQLGLSLGSHNGADTIHLIVLRLFDDLEVNGRPSFFILDKIQVMHSFDTNPIYAILHESIYCQKEASNWSADRLRADFPVFISENDKVPTYLTGEMIYKSMFEDYTELRQLKPVADLLAEKKDWPDLYDYKQLKANKVPIVAATYFSDMYVEFNLVQETANETGNIKQWITNEYFHGGLRANPKEVLGHLFDLLEVDFE</sequence>
<dbReference type="PANTHER" id="PTHR43248">
    <property type="entry name" value="2-SUCCINYL-6-HYDROXY-2,4-CYCLOHEXADIENE-1-CARBOXYLATE SYNTHASE"/>
    <property type="match status" value="1"/>
</dbReference>
<dbReference type="Proteomes" id="UP000182444">
    <property type="component" value="Chromosome 1B"/>
</dbReference>
<proteinExistence type="inferred from homology"/>
<dbReference type="InterPro" id="IPR000073">
    <property type="entry name" value="AB_hydrolase_1"/>
</dbReference>
<dbReference type="GO" id="GO:0008233">
    <property type="term" value="F:peptidase activity"/>
    <property type="evidence" value="ECO:0007669"/>
    <property type="project" value="InterPro"/>
</dbReference>
<gene>
    <name evidence="4" type="ORF">YALI1_B02767g</name>
</gene>
<dbReference type="PANTHER" id="PTHR43248:SF2">
    <property type="entry name" value="PROLYL AMINOPEPTIDASE"/>
    <property type="match status" value="1"/>
</dbReference>
<dbReference type="KEGG" id="yli:2907132"/>
<feature type="domain" description="AB hydrolase-1" evidence="3">
    <location>
        <begin position="73"/>
        <end position="225"/>
    </location>
</feature>
<dbReference type="GeneID" id="2907132"/>